<keyword evidence="1" id="KW-0677">Repeat</keyword>
<dbReference type="FunFam" id="1.20.58.60:FF:000078">
    <property type="entry name" value="Spectrin alpha chain, non-erythrocytic 1"/>
    <property type="match status" value="1"/>
</dbReference>
<keyword evidence="5" id="KW-1185">Reference proteome</keyword>
<accession>A0AAQ4EWV0</accession>
<dbReference type="Proteomes" id="UP001321473">
    <property type="component" value="Unassembled WGS sequence"/>
</dbReference>
<keyword evidence="2" id="KW-0106">Calcium</keyword>
<dbReference type="CDD" id="cd00176">
    <property type="entry name" value="SPEC"/>
    <property type="match status" value="1"/>
</dbReference>
<name>A0AAQ4EWV0_AMBAM</name>
<dbReference type="InterPro" id="IPR002048">
    <property type="entry name" value="EF_hand_dom"/>
</dbReference>
<comment type="caution">
    <text evidence="4">The sequence shown here is derived from an EMBL/GenBank/DDBJ whole genome shotgun (WGS) entry which is preliminary data.</text>
</comment>
<reference evidence="4 5" key="1">
    <citation type="journal article" date="2023" name="Arcadia Sci">
        <title>De novo assembly of a long-read Amblyomma americanum tick genome.</title>
        <authorList>
            <person name="Chou S."/>
            <person name="Poskanzer K.E."/>
            <person name="Rollins M."/>
            <person name="Thuy-Boun P.S."/>
        </authorList>
    </citation>
    <scope>NUCLEOTIDE SEQUENCE [LARGE SCALE GENOMIC DNA]</scope>
    <source>
        <strain evidence="4">F_SG_1</strain>
        <tissue evidence="4">Salivary glands</tissue>
    </source>
</reference>
<dbReference type="SUPFAM" id="SSF47473">
    <property type="entry name" value="EF-hand"/>
    <property type="match status" value="1"/>
</dbReference>
<dbReference type="PROSITE" id="PS00018">
    <property type="entry name" value="EF_HAND_1"/>
    <property type="match status" value="1"/>
</dbReference>
<dbReference type="Pfam" id="PF00435">
    <property type="entry name" value="Spectrin"/>
    <property type="match status" value="2"/>
</dbReference>
<dbReference type="InterPro" id="IPR002017">
    <property type="entry name" value="Spectrin_repeat"/>
</dbReference>
<dbReference type="SMART" id="SM00150">
    <property type="entry name" value="SPEC"/>
    <property type="match status" value="2"/>
</dbReference>
<evidence type="ECO:0000313" key="4">
    <source>
        <dbReference type="EMBL" id="KAK8779171.1"/>
    </source>
</evidence>
<dbReference type="SMART" id="SM00054">
    <property type="entry name" value="EFh"/>
    <property type="match status" value="2"/>
</dbReference>
<evidence type="ECO:0000256" key="1">
    <source>
        <dbReference type="ARBA" id="ARBA00022737"/>
    </source>
</evidence>
<dbReference type="PANTHER" id="PTHR11915">
    <property type="entry name" value="SPECTRIN/FILAMIN RELATED CYTOSKELETAL PROTEIN"/>
    <property type="match status" value="1"/>
</dbReference>
<dbReference type="SUPFAM" id="SSF46966">
    <property type="entry name" value="Spectrin repeat"/>
    <property type="match status" value="2"/>
</dbReference>
<dbReference type="CDD" id="cd00051">
    <property type="entry name" value="EFh"/>
    <property type="match status" value="1"/>
</dbReference>
<organism evidence="4 5">
    <name type="scientific">Amblyomma americanum</name>
    <name type="common">Lone star tick</name>
    <dbReference type="NCBI Taxonomy" id="6943"/>
    <lineage>
        <taxon>Eukaryota</taxon>
        <taxon>Metazoa</taxon>
        <taxon>Ecdysozoa</taxon>
        <taxon>Arthropoda</taxon>
        <taxon>Chelicerata</taxon>
        <taxon>Arachnida</taxon>
        <taxon>Acari</taxon>
        <taxon>Parasitiformes</taxon>
        <taxon>Ixodida</taxon>
        <taxon>Ixodoidea</taxon>
        <taxon>Ixodidae</taxon>
        <taxon>Amblyomminae</taxon>
        <taxon>Amblyomma</taxon>
    </lineage>
</organism>
<evidence type="ECO:0000256" key="2">
    <source>
        <dbReference type="ARBA" id="ARBA00022837"/>
    </source>
</evidence>
<sequence>MYHTFFRWNNLLAASNAQKLRLLHMLEQFKQIEDRILTFAKKASALNSWFENAEEDLTDPVRCNSAEEIRALREAHAEFQNSLGSAQADFGAFAALDRQIKSFNVGPNKYTWFTMEALEGTWRNLQKIIKERDLDLVTDRRTVSARRSAIVKSCILEHKLQIMCFLFHVFLGRRMRLLDGSSMMEGSGSLEAQLEATKRKAAEVRGKRGDLKRIEDLGALLEEQLILDNRYTEHGTVGLAQQRDQLDQLGMRMQHNLEQQIKARNQSGVTEGALKEFSMMFKHFDKDKSGRQNHVEFKSCLRALGYDLPMVEGGQPDPEFEAILDQVDPNRDGQVSLQEYMAFMISRETENVRSSE</sequence>
<dbReference type="InterPro" id="IPR011992">
    <property type="entry name" value="EF-hand-dom_pair"/>
</dbReference>
<evidence type="ECO:0000313" key="5">
    <source>
        <dbReference type="Proteomes" id="UP001321473"/>
    </source>
</evidence>
<gene>
    <name evidence="4" type="ORF">V5799_019490</name>
</gene>
<dbReference type="FunFam" id="1.10.238.10:FF:000020">
    <property type="entry name" value="spectrin alpha chain, non-erythrocytic 1"/>
    <property type="match status" value="1"/>
</dbReference>
<protein>
    <recommendedName>
        <fullName evidence="3">EF-hand domain-containing protein</fullName>
    </recommendedName>
</protein>
<evidence type="ECO:0000259" key="3">
    <source>
        <dbReference type="PROSITE" id="PS50222"/>
    </source>
</evidence>
<dbReference type="Gene3D" id="1.10.238.10">
    <property type="entry name" value="EF-hand"/>
    <property type="match status" value="1"/>
</dbReference>
<feature type="domain" description="EF-hand" evidence="3">
    <location>
        <begin position="315"/>
        <end position="350"/>
    </location>
</feature>
<dbReference type="InterPro" id="IPR018247">
    <property type="entry name" value="EF_Hand_1_Ca_BS"/>
</dbReference>
<dbReference type="AlphaFoldDB" id="A0AAQ4EWV0"/>
<dbReference type="PROSITE" id="PS50222">
    <property type="entry name" value="EF_HAND_2"/>
    <property type="match status" value="2"/>
</dbReference>
<dbReference type="Gene3D" id="1.20.58.60">
    <property type="match status" value="2"/>
</dbReference>
<feature type="domain" description="EF-hand" evidence="3">
    <location>
        <begin position="272"/>
        <end position="307"/>
    </location>
</feature>
<proteinExistence type="predicted"/>
<dbReference type="InterPro" id="IPR018159">
    <property type="entry name" value="Spectrin/alpha-actinin"/>
</dbReference>
<dbReference type="EMBL" id="JARKHS020010094">
    <property type="protein sequence ID" value="KAK8779171.1"/>
    <property type="molecule type" value="Genomic_DNA"/>
</dbReference>
<dbReference type="GO" id="GO:0005509">
    <property type="term" value="F:calcium ion binding"/>
    <property type="evidence" value="ECO:0007669"/>
    <property type="project" value="InterPro"/>
</dbReference>
<dbReference type="Pfam" id="PF13499">
    <property type="entry name" value="EF-hand_7"/>
    <property type="match status" value="1"/>
</dbReference>